<keyword evidence="8 15" id="KW-0653">Protein transport</keyword>
<evidence type="ECO:0000256" key="4">
    <source>
        <dbReference type="ARBA" id="ARBA00022448"/>
    </source>
</evidence>
<evidence type="ECO:0000256" key="10">
    <source>
        <dbReference type="ARBA" id="ARBA00023134"/>
    </source>
</evidence>
<keyword evidence="11" id="KW-0460">Magnesium</keyword>
<organism evidence="16 17">
    <name type="scientific">Tritrichomonas foetus</name>
    <dbReference type="NCBI Taxonomy" id="1144522"/>
    <lineage>
        <taxon>Eukaryota</taxon>
        <taxon>Metamonada</taxon>
        <taxon>Parabasalia</taxon>
        <taxon>Tritrichomonadida</taxon>
        <taxon>Tritrichomonadidae</taxon>
        <taxon>Tritrichomonas</taxon>
    </lineage>
</organism>
<feature type="binding site" evidence="12">
    <location>
        <position position="65"/>
    </location>
    <ligand>
        <name>GTP</name>
        <dbReference type="ChEBI" id="CHEBI:37565"/>
    </ligand>
</feature>
<dbReference type="SMART" id="SM00177">
    <property type="entry name" value="ARF"/>
    <property type="match status" value="1"/>
</dbReference>
<dbReference type="GO" id="GO:0005525">
    <property type="term" value="F:GTP binding"/>
    <property type="evidence" value="ECO:0007669"/>
    <property type="project" value="UniProtKB-KW"/>
</dbReference>
<feature type="binding site" evidence="12">
    <location>
        <position position="165"/>
    </location>
    <ligand>
        <name>GTP</name>
        <dbReference type="ChEBI" id="CHEBI:37565"/>
    </ligand>
</feature>
<feature type="binding site" evidence="14">
    <location>
        <position position="81"/>
    </location>
    <ligand>
        <name>Mg(2+)</name>
        <dbReference type="ChEBI" id="CHEBI:18420"/>
    </ligand>
</feature>
<feature type="binding site" evidence="12">
    <location>
        <position position="64"/>
    </location>
    <ligand>
        <name>GTP</name>
        <dbReference type="ChEBI" id="CHEBI:37565"/>
    </ligand>
</feature>
<evidence type="ECO:0000256" key="3">
    <source>
        <dbReference type="ARBA" id="ARBA00007507"/>
    </source>
</evidence>
<evidence type="ECO:0000256" key="7">
    <source>
        <dbReference type="ARBA" id="ARBA00022892"/>
    </source>
</evidence>
<evidence type="ECO:0000256" key="8">
    <source>
        <dbReference type="ARBA" id="ARBA00022927"/>
    </source>
</evidence>
<dbReference type="Pfam" id="PF00025">
    <property type="entry name" value="Arf"/>
    <property type="match status" value="1"/>
</dbReference>
<dbReference type="Gene3D" id="3.40.50.300">
    <property type="entry name" value="P-loop containing nucleotide triphosphate hydrolases"/>
    <property type="match status" value="1"/>
</dbReference>
<dbReference type="InterPro" id="IPR005225">
    <property type="entry name" value="Small_GTP-bd"/>
</dbReference>
<dbReference type="GO" id="GO:0046872">
    <property type="term" value="F:metal ion binding"/>
    <property type="evidence" value="ECO:0007669"/>
    <property type="project" value="UniProtKB-KW"/>
</dbReference>
<protein>
    <submittedName>
        <fullName evidence="16">Small COPII coat GTPase SAR1</fullName>
    </submittedName>
</protein>
<sequence>MSTTLSKNSMYICSFYRIGHIYFENRSEKMWLLDWIFSFFSRFFPSQLKKSKVYVVGLDNAGKTTIIHSMKTGKFEKCEKTEKYNTEKLQMAGIEITAVDFGGGYYLDSRSKSSWKEVELFASCNGIVFVIDASHPERFEESKKILVQILDDGNLSNVPILIMANKVDVAGAASYSDISSFFQLKQLYGNDQTVIQKNARPIHLVMTSVPQKFGFVQGFKWLSHFL</sequence>
<feature type="binding site" evidence="12">
    <location>
        <position position="209"/>
    </location>
    <ligand>
        <name>GTP</name>
        <dbReference type="ChEBI" id="CHEBI:37565"/>
    </ligand>
</feature>
<dbReference type="OrthoDB" id="2011769at2759"/>
<dbReference type="PROSITE" id="PS51422">
    <property type="entry name" value="SAR1"/>
    <property type="match status" value="1"/>
</dbReference>
<dbReference type="GO" id="GO:0016192">
    <property type="term" value="P:vesicle-mediated transport"/>
    <property type="evidence" value="ECO:0007669"/>
    <property type="project" value="UniProtKB-KW"/>
</dbReference>
<comment type="caution">
    <text evidence="16">The sequence shown here is derived from an EMBL/GenBank/DDBJ whole genome shotgun (WGS) entry which is preliminary data.</text>
</comment>
<keyword evidence="11" id="KW-0479">Metal-binding</keyword>
<keyword evidence="4 15" id="KW-0813">Transport</keyword>
<comment type="subcellular location">
    <subcellularLocation>
        <location evidence="1">Endoplasmic reticulum</location>
    </subcellularLocation>
    <subcellularLocation>
        <location evidence="2">Golgi apparatus</location>
    </subcellularLocation>
</comment>
<feature type="binding site" evidence="13">
    <location>
        <position position="103"/>
    </location>
    <ligand>
        <name>GTP</name>
        <dbReference type="ChEBI" id="CHEBI:37565"/>
    </ligand>
</feature>
<dbReference type="InterPro" id="IPR006687">
    <property type="entry name" value="Small_GTPase_SAR1"/>
</dbReference>
<feature type="binding site" evidence="13">
    <location>
        <begin position="57"/>
        <end position="64"/>
    </location>
    <ligand>
        <name>GTP</name>
        <dbReference type="ChEBI" id="CHEBI:37565"/>
    </ligand>
</feature>
<proteinExistence type="inferred from homology"/>
<keyword evidence="9 15" id="KW-0333">Golgi apparatus</keyword>
<evidence type="ECO:0000256" key="15">
    <source>
        <dbReference type="RuleBase" id="RU003926"/>
    </source>
</evidence>
<dbReference type="SUPFAM" id="SSF52540">
    <property type="entry name" value="P-loop containing nucleoside triphosphate hydrolases"/>
    <property type="match status" value="1"/>
</dbReference>
<dbReference type="AlphaFoldDB" id="A0A1J4J5C5"/>
<dbReference type="GeneID" id="94847873"/>
<feature type="binding site" evidence="12">
    <location>
        <position position="63"/>
    </location>
    <ligand>
        <name>GTP</name>
        <dbReference type="ChEBI" id="CHEBI:37565"/>
    </ligand>
</feature>
<evidence type="ECO:0000256" key="9">
    <source>
        <dbReference type="ARBA" id="ARBA00023034"/>
    </source>
</evidence>
<feature type="binding site" evidence="12">
    <location>
        <position position="62"/>
    </location>
    <ligand>
        <name>GTP</name>
        <dbReference type="ChEBI" id="CHEBI:37565"/>
    </ligand>
</feature>
<evidence type="ECO:0000256" key="11">
    <source>
        <dbReference type="PIRSR" id="PIRSR606687-1"/>
    </source>
</evidence>
<evidence type="ECO:0000256" key="6">
    <source>
        <dbReference type="ARBA" id="ARBA00022824"/>
    </source>
</evidence>
<dbReference type="NCBIfam" id="TIGR00231">
    <property type="entry name" value="small_GTP"/>
    <property type="match status" value="1"/>
</dbReference>
<evidence type="ECO:0000256" key="12">
    <source>
        <dbReference type="PIRSR" id="PIRSR606687-2"/>
    </source>
</evidence>
<dbReference type="PROSITE" id="PS51417">
    <property type="entry name" value="ARF"/>
    <property type="match status" value="1"/>
</dbReference>
<dbReference type="PRINTS" id="PR00328">
    <property type="entry name" value="SAR1GTPBP"/>
</dbReference>
<name>A0A1J4J5C5_9EUKA</name>
<dbReference type="GO" id="GO:0005783">
    <property type="term" value="C:endoplasmic reticulum"/>
    <property type="evidence" value="ECO:0007669"/>
    <property type="project" value="UniProtKB-SubCell"/>
</dbReference>
<evidence type="ECO:0000313" key="16">
    <source>
        <dbReference type="EMBL" id="OHS93343.1"/>
    </source>
</evidence>
<dbReference type="InterPro" id="IPR027417">
    <property type="entry name" value="P-loop_NTPase"/>
</dbReference>
<dbReference type="PANTHER" id="PTHR45684">
    <property type="entry name" value="RE74312P"/>
    <property type="match status" value="1"/>
</dbReference>
<dbReference type="InterPro" id="IPR006689">
    <property type="entry name" value="Small_GTPase_ARF/SAR"/>
</dbReference>
<dbReference type="GO" id="GO:0006886">
    <property type="term" value="P:intracellular protein transport"/>
    <property type="evidence" value="ECO:0007669"/>
    <property type="project" value="InterPro"/>
</dbReference>
<evidence type="ECO:0000256" key="14">
    <source>
        <dbReference type="PIRSR" id="PIRSR606689-2"/>
    </source>
</evidence>
<keyword evidence="6 15" id="KW-0256">Endoplasmic reticulum</keyword>
<dbReference type="EMBL" id="MLAK01001411">
    <property type="protein sequence ID" value="OHS93343.1"/>
    <property type="molecule type" value="Genomic_DNA"/>
</dbReference>
<feature type="binding site" evidence="13">
    <location>
        <begin position="165"/>
        <end position="168"/>
    </location>
    <ligand>
        <name>GTP</name>
        <dbReference type="ChEBI" id="CHEBI:37565"/>
    </ligand>
</feature>
<accession>A0A1J4J5C5</accession>
<dbReference type="GO" id="GO:0003924">
    <property type="term" value="F:GTPase activity"/>
    <property type="evidence" value="ECO:0007669"/>
    <property type="project" value="InterPro"/>
</dbReference>
<keyword evidence="17" id="KW-1185">Reference proteome</keyword>
<reference evidence="16" key="1">
    <citation type="submission" date="2016-10" db="EMBL/GenBank/DDBJ databases">
        <authorList>
            <person name="Benchimol M."/>
            <person name="Almeida L.G."/>
            <person name="Vasconcelos A.T."/>
            <person name="Perreira-Neves A."/>
            <person name="Rosa I.A."/>
            <person name="Tasca T."/>
            <person name="Bogo M.R."/>
            <person name="de Souza W."/>
        </authorList>
    </citation>
    <scope>NUCLEOTIDE SEQUENCE [LARGE SCALE GENOMIC DNA]</scope>
    <source>
        <strain evidence="16">K</strain>
    </source>
</reference>
<dbReference type="SMART" id="SM00178">
    <property type="entry name" value="SAR"/>
    <property type="match status" value="1"/>
</dbReference>
<feature type="binding site" evidence="12">
    <location>
        <position position="168"/>
    </location>
    <ligand>
        <name>GTP</name>
        <dbReference type="ChEBI" id="CHEBI:37565"/>
    </ligand>
</feature>
<evidence type="ECO:0000256" key="1">
    <source>
        <dbReference type="ARBA" id="ARBA00004240"/>
    </source>
</evidence>
<feature type="binding site" evidence="14">
    <location>
        <position position="64"/>
    </location>
    <ligand>
        <name>Mg(2+)</name>
        <dbReference type="ChEBI" id="CHEBI:18420"/>
    </ligand>
</feature>
<keyword evidence="7 15" id="KW-0931">ER-Golgi transport</keyword>
<comment type="similarity">
    <text evidence="3 15">Belongs to the small GTPase superfamily. SAR1 family.</text>
</comment>
<keyword evidence="5 12" id="KW-0547">Nucleotide-binding</keyword>
<dbReference type="GO" id="GO:0005794">
    <property type="term" value="C:Golgi apparatus"/>
    <property type="evidence" value="ECO:0007669"/>
    <property type="project" value="UniProtKB-SubCell"/>
</dbReference>
<dbReference type="RefSeq" id="XP_068346480.1">
    <property type="nucleotide sequence ID" value="XM_068513169.1"/>
</dbReference>
<keyword evidence="10 13" id="KW-0342">GTP-binding</keyword>
<evidence type="ECO:0000256" key="5">
    <source>
        <dbReference type="ARBA" id="ARBA00022741"/>
    </source>
</evidence>
<feature type="binding site" evidence="12">
    <location>
        <position position="60"/>
    </location>
    <ligand>
        <name>GTP</name>
        <dbReference type="ChEBI" id="CHEBI:37565"/>
    </ligand>
</feature>
<evidence type="ECO:0000256" key="13">
    <source>
        <dbReference type="PIRSR" id="PIRSR606689-1"/>
    </source>
</evidence>
<feature type="binding site" evidence="12">
    <location>
        <position position="166"/>
    </location>
    <ligand>
        <name>GTP</name>
        <dbReference type="ChEBI" id="CHEBI:37565"/>
    </ligand>
</feature>
<evidence type="ECO:0000313" key="17">
    <source>
        <dbReference type="Proteomes" id="UP000179807"/>
    </source>
</evidence>
<feature type="binding site" evidence="11">
    <location>
        <position position="59"/>
    </location>
    <ligand>
        <name>Mg(2+)</name>
        <dbReference type="ChEBI" id="CHEBI:18420"/>
    </ligand>
</feature>
<gene>
    <name evidence="16" type="primary">SAR1</name>
    <name evidence="16" type="ORF">TRFO_40380</name>
</gene>
<evidence type="ECO:0000256" key="2">
    <source>
        <dbReference type="ARBA" id="ARBA00004555"/>
    </source>
</evidence>
<dbReference type="Proteomes" id="UP000179807">
    <property type="component" value="Unassembled WGS sequence"/>
</dbReference>
<dbReference type="VEuPathDB" id="TrichDB:TRFO_40380"/>